<gene>
    <name evidence="2" type="ORF">PAPYR_7278</name>
</gene>
<accession>A0ABQ8UDC8</accession>
<evidence type="ECO:0000313" key="3">
    <source>
        <dbReference type="Proteomes" id="UP001141327"/>
    </source>
</evidence>
<feature type="chain" id="PRO_5045711171" evidence="1">
    <location>
        <begin position="24"/>
        <end position="507"/>
    </location>
</feature>
<evidence type="ECO:0000256" key="1">
    <source>
        <dbReference type="SAM" id="SignalP"/>
    </source>
</evidence>
<sequence>MKLCLSPRILLLLCCWISCFVAGSPDQAQACGRVFKEDTGTFALDEIITSGCHPRFTLAATATPNILVSVNDIQCDGPMGIVAHGHELTEGEEYCMPTPVTMHLGAPSAADSVHFRGTLRYRPAPGACDPDQFNRPATAATAQLLPERLLALGKNFSLVGHLNGVDGGGSAQFMSAQMYKATSLHPPIVQSNGWNGGQGALIIRPCIRIRAGDGPLVVLPGTAPWGADRLRRERRRGEHTSGTFGQKFYYLSNGDLLIMYMDYKAMMGPRPLSAWCATAGPGAYWGQQLISRIGWNSVSEWPCITELPDGSYLIRSPKYYASASASLAGAVTWCAGGVGCRGVLNGDHPTSLVGSHANDKVGTFLRVLSDGTYVVSSPAWYSNRGFVAVGNSTHPVAGVVSAANSLLGAASGDKVGSLQESMMFRTNPNIHYMENGTFVVVSNVGAHVFFNPRAGIVPVGAVDETNALITGALGIFRYLPVSQTFVIVNTANNGYAHSYSGTTGAPR</sequence>
<keyword evidence="3" id="KW-1185">Reference proteome</keyword>
<organism evidence="2 3">
    <name type="scientific">Paratrimastix pyriformis</name>
    <dbReference type="NCBI Taxonomy" id="342808"/>
    <lineage>
        <taxon>Eukaryota</taxon>
        <taxon>Metamonada</taxon>
        <taxon>Preaxostyla</taxon>
        <taxon>Paratrimastigidae</taxon>
        <taxon>Paratrimastix</taxon>
    </lineage>
</organism>
<dbReference type="Pfam" id="PF18888">
    <property type="entry name" value="DUF5650"/>
    <property type="match status" value="2"/>
</dbReference>
<dbReference type="InterPro" id="IPR043710">
    <property type="entry name" value="DUF5650"/>
</dbReference>
<keyword evidence="1" id="KW-0732">Signal</keyword>
<feature type="signal peptide" evidence="1">
    <location>
        <begin position="1"/>
        <end position="23"/>
    </location>
</feature>
<protein>
    <submittedName>
        <fullName evidence="2">Uncharacterized protein</fullName>
    </submittedName>
</protein>
<reference evidence="2" key="1">
    <citation type="journal article" date="2022" name="bioRxiv">
        <title>Genomics of Preaxostyla Flagellates Illuminates Evolutionary Transitions and the Path Towards Mitochondrial Loss.</title>
        <authorList>
            <person name="Novak L.V.F."/>
            <person name="Treitli S.C."/>
            <person name="Pyrih J."/>
            <person name="Halakuc P."/>
            <person name="Pipaliya S.V."/>
            <person name="Vacek V."/>
            <person name="Brzon O."/>
            <person name="Soukal P."/>
            <person name="Eme L."/>
            <person name="Dacks J.B."/>
            <person name="Karnkowska A."/>
            <person name="Elias M."/>
            <person name="Hampl V."/>
        </authorList>
    </citation>
    <scope>NUCLEOTIDE SEQUENCE</scope>
    <source>
        <strain evidence="2">RCP-MX</strain>
    </source>
</reference>
<comment type="caution">
    <text evidence="2">The sequence shown here is derived from an EMBL/GenBank/DDBJ whole genome shotgun (WGS) entry which is preliminary data.</text>
</comment>
<dbReference type="Proteomes" id="UP001141327">
    <property type="component" value="Unassembled WGS sequence"/>
</dbReference>
<evidence type="ECO:0000313" key="2">
    <source>
        <dbReference type="EMBL" id="KAJ4457273.1"/>
    </source>
</evidence>
<proteinExistence type="predicted"/>
<dbReference type="EMBL" id="JAPMOS010000050">
    <property type="protein sequence ID" value="KAJ4457273.1"/>
    <property type="molecule type" value="Genomic_DNA"/>
</dbReference>
<name>A0ABQ8UDC8_9EUKA</name>